<sequence>MVPEPKGHLLRKKKGRGRRKKVTARWEELMEREGVRKWKPSVQAVLYLNCTRRLYIKFFFGIWRGHRQSPDPPLLYCWIIEHTKITTKKEKHETLGKTKICSCET</sequence>
<dbReference type="Proteomes" id="UP000811609">
    <property type="component" value="Chromosome 8"/>
</dbReference>
<feature type="region of interest" description="Disordered" evidence="1">
    <location>
        <begin position="1"/>
        <end position="21"/>
    </location>
</feature>
<evidence type="ECO:0000313" key="2">
    <source>
        <dbReference type="EMBL" id="KAG6645972.1"/>
    </source>
</evidence>
<feature type="compositionally biased region" description="Basic residues" evidence="1">
    <location>
        <begin position="8"/>
        <end position="21"/>
    </location>
</feature>
<accession>A0A8T1PYX8</accession>
<proteinExistence type="predicted"/>
<dbReference type="EMBL" id="CM031816">
    <property type="protein sequence ID" value="KAG6645972.1"/>
    <property type="molecule type" value="Genomic_DNA"/>
</dbReference>
<protein>
    <submittedName>
        <fullName evidence="2">Uncharacterized protein</fullName>
    </submittedName>
</protein>
<comment type="caution">
    <text evidence="2">The sequence shown here is derived from an EMBL/GenBank/DDBJ whole genome shotgun (WGS) entry which is preliminary data.</text>
</comment>
<evidence type="ECO:0000313" key="3">
    <source>
        <dbReference type="Proteomes" id="UP000811609"/>
    </source>
</evidence>
<evidence type="ECO:0000256" key="1">
    <source>
        <dbReference type="SAM" id="MobiDB-lite"/>
    </source>
</evidence>
<dbReference type="AlphaFoldDB" id="A0A8T1PYX8"/>
<name>A0A8T1PYX8_CARIL</name>
<gene>
    <name evidence="2" type="ORF">CIPAW_08G160300</name>
</gene>
<keyword evidence="3" id="KW-1185">Reference proteome</keyword>
<reference evidence="2" key="1">
    <citation type="submission" date="2020-12" db="EMBL/GenBank/DDBJ databases">
        <title>WGS assembly of Carya illinoinensis cv. Pawnee.</title>
        <authorList>
            <person name="Platts A."/>
            <person name="Shu S."/>
            <person name="Wright S."/>
            <person name="Barry K."/>
            <person name="Edger P."/>
            <person name="Pires J.C."/>
            <person name="Schmutz J."/>
        </authorList>
    </citation>
    <scope>NUCLEOTIDE SEQUENCE</scope>
    <source>
        <tissue evidence="2">Leaf</tissue>
    </source>
</reference>
<organism evidence="2 3">
    <name type="scientific">Carya illinoinensis</name>
    <name type="common">Pecan</name>
    <dbReference type="NCBI Taxonomy" id="32201"/>
    <lineage>
        <taxon>Eukaryota</taxon>
        <taxon>Viridiplantae</taxon>
        <taxon>Streptophyta</taxon>
        <taxon>Embryophyta</taxon>
        <taxon>Tracheophyta</taxon>
        <taxon>Spermatophyta</taxon>
        <taxon>Magnoliopsida</taxon>
        <taxon>eudicotyledons</taxon>
        <taxon>Gunneridae</taxon>
        <taxon>Pentapetalae</taxon>
        <taxon>rosids</taxon>
        <taxon>fabids</taxon>
        <taxon>Fagales</taxon>
        <taxon>Juglandaceae</taxon>
        <taxon>Carya</taxon>
    </lineage>
</organism>